<keyword evidence="5" id="KW-0902">Two-component regulatory system</keyword>
<evidence type="ECO:0000259" key="7">
    <source>
        <dbReference type="PROSITE" id="PS50109"/>
    </source>
</evidence>
<comment type="catalytic activity">
    <reaction evidence="1">
        <text>ATP + protein L-histidine = ADP + protein N-phospho-L-histidine.</text>
        <dbReference type="EC" id="2.7.13.3"/>
    </reaction>
</comment>
<dbReference type="RefSeq" id="WP_063209301.1">
    <property type="nucleotide sequence ID" value="NZ_LUKD01000008.1"/>
</dbReference>
<dbReference type="CDD" id="cd00075">
    <property type="entry name" value="HATPase"/>
    <property type="match status" value="1"/>
</dbReference>
<dbReference type="AlphaFoldDB" id="A0A162FZL2"/>
<feature type="transmembrane region" description="Helical" evidence="6">
    <location>
        <begin position="47"/>
        <end position="65"/>
    </location>
</feature>
<dbReference type="SMART" id="SM00387">
    <property type="entry name" value="HATPase_c"/>
    <property type="match status" value="1"/>
</dbReference>
<dbReference type="GO" id="GO:0004673">
    <property type="term" value="F:protein histidine kinase activity"/>
    <property type="evidence" value="ECO:0007669"/>
    <property type="project" value="UniProtKB-EC"/>
</dbReference>
<keyword evidence="6" id="KW-1133">Transmembrane helix</keyword>
<feature type="domain" description="Histidine kinase" evidence="7">
    <location>
        <begin position="199"/>
        <end position="421"/>
    </location>
</feature>
<comment type="caution">
    <text evidence="8">The sequence shown here is derived from an EMBL/GenBank/DDBJ whole genome shotgun (WGS) entry which is preliminary data.</text>
</comment>
<feature type="transmembrane region" description="Helical" evidence="6">
    <location>
        <begin position="158"/>
        <end position="177"/>
    </location>
</feature>
<dbReference type="EC" id="2.7.13.3" evidence="2"/>
<dbReference type="OrthoDB" id="5288481at2"/>
<dbReference type="InterPro" id="IPR004358">
    <property type="entry name" value="Sig_transdc_His_kin-like_C"/>
</dbReference>
<reference evidence="8 9" key="1">
    <citation type="submission" date="2016-03" db="EMBL/GenBank/DDBJ databases">
        <authorList>
            <person name="Ploux O."/>
        </authorList>
    </citation>
    <scope>NUCLEOTIDE SEQUENCE [LARGE SCALE GENOMIC DNA]</scope>
    <source>
        <strain evidence="8 9">EC13</strain>
    </source>
</reference>
<sequence>MYDLEFTSEDAYNKRLTYFKVIYFIGIAVSFVYLVKFNFEYKTSEYNSVLIPMWLIFALLPPLVLKVSKNYLLSALTLSICSSSILAYLLYTAGGGDAPGVFWLAAIPLVMGILMGLPGAVAGYFIVSGIIIFYWYLKANHLGPNVIEEYGDYGREKLFNLVTFLIFSCFTTHQYIMGEERFMKRLMEKNLDIENLLRVLIHDIANTLSSMTYNLVKAKEDRENLSSLEFEKIEKAVDDINSLLAQVRHLKSVKDGKAALPLKPISLTLVLHEVYESTLDLAQKKGIKLSLDISRDRMLINGEKTILSNVVLLNLLNNAIKFSHPGDRIELKAYATDSQVVIEIQDYGIGIPASILGQIFNINAQTTRAGTQGEKGTGYGMPLVKEYLQMMDGTIEIFSQETPSHSQPRGTKVVLTLPLAQP</sequence>
<feature type="transmembrane region" description="Helical" evidence="6">
    <location>
        <begin position="103"/>
        <end position="136"/>
    </location>
</feature>
<dbReference type="Pfam" id="PF02518">
    <property type="entry name" value="HATPase_c"/>
    <property type="match status" value="1"/>
</dbReference>
<feature type="transmembrane region" description="Helical" evidence="6">
    <location>
        <begin position="16"/>
        <end position="35"/>
    </location>
</feature>
<dbReference type="InterPro" id="IPR036890">
    <property type="entry name" value="HATPase_C_sf"/>
</dbReference>
<accession>A0A162FZL2</accession>
<evidence type="ECO:0000256" key="6">
    <source>
        <dbReference type="SAM" id="Phobius"/>
    </source>
</evidence>
<keyword evidence="4 8" id="KW-0418">Kinase</keyword>
<dbReference type="PROSITE" id="PS50109">
    <property type="entry name" value="HIS_KIN"/>
    <property type="match status" value="1"/>
</dbReference>
<evidence type="ECO:0000256" key="2">
    <source>
        <dbReference type="ARBA" id="ARBA00012438"/>
    </source>
</evidence>
<dbReference type="InterPro" id="IPR005467">
    <property type="entry name" value="His_kinase_dom"/>
</dbReference>
<dbReference type="GO" id="GO:0000160">
    <property type="term" value="P:phosphorelay signal transduction system"/>
    <property type="evidence" value="ECO:0007669"/>
    <property type="project" value="UniProtKB-KW"/>
</dbReference>
<dbReference type="Proteomes" id="UP000075799">
    <property type="component" value="Unassembled WGS sequence"/>
</dbReference>
<dbReference type="Gene3D" id="3.30.565.10">
    <property type="entry name" value="Histidine kinase-like ATPase, C-terminal domain"/>
    <property type="match status" value="1"/>
</dbReference>
<name>A0A162FZL2_BDEBC</name>
<evidence type="ECO:0000313" key="9">
    <source>
        <dbReference type="Proteomes" id="UP000075799"/>
    </source>
</evidence>
<gene>
    <name evidence="8" type="ORF">AZI87_16525</name>
</gene>
<evidence type="ECO:0000256" key="3">
    <source>
        <dbReference type="ARBA" id="ARBA00022679"/>
    </source>
</evidence>
<proteinExistence type="predicted"/>
<evidence type="ECO:0000313" key="8">
    <source>
        <dbReference type="EMBL" id="KYG62873.1"/>
    </source>
</evidence>
<dbReference type="SUPFAM" id="SSF55874">
    <property type="entry name" value="ATPase domain of HSP90 chaperone/DNA topoisomerase II/histidine kinase"/>
    <property type="match status" value="1"/>
</dbReference>
<protein>
    <recommendedName>
        <fullName evidence="2">histidine kinase</fullName>
        <ecNumber evidence="2">2.7.13.3</ecNumber>
    </recommendedName>
</protein>
<dbReference type="PANTHER" id="PTHR43711:SF26">
    <property type="entry name" value="SENSOR HISTIDINE KINASE RCSC"/>
    <property type="match status" value="1"/>
</dbReference>
<dbReference type="PRINTS" id="PR00344">
    <property type="entry name" value="BCTRLSENSOR"/>
</dbReference>
<evidence type="ECO:0000256" key="4">
    <source>
        <dbReference type="ARBA" id="ARBA00022777"/>
    </source>
</evidence>
<dbReference type="InterPro" id="IPR050736">
    <property type="entry name" value="Sensor_HK_Regulatory"/>
</dbReference>
<evidence type="ECO:0000256" key="1">
    <source>
        <dbReference type="ARBA" id="ARBA00000085"/>
    </source>
</evidence>
<dbReference type="PANTHER" id="PTHR43711">
    <property type="entry name" value="TWO-COMPONENT HISTIDINE KINASE"/>
    <property type="match status" value="1"/>
</dbReference>
<evidence type="ECO:0000256" key="5">
    <source>
        <dbReference type="ARBA" id="ARBA00023012"/>
    </source>
</evidence>
<organism evidence="8 9">
    <name type="scientific">Bdellovibrio bacteriovorus</name>
    <dbReference type="NCBI Taxonomy" id="959"/>
    <lineage>
        <taxon>Bacteria</taxon>
        <taxon>Pseudomonadati</taxon>
        <taxon>Bdellovibrionota</taxon>
        <taxon>Bdellovibrionia</taxon>
        <taxon>Bdellovibrionales</taxon>
        <taxon>Pseudobdellovibrionaceae</taxon>
        <taxon>Bdellovibrio</taxon>
    </lineage>
</organism>
<keyword evidence="6" id="KW-0472">Membrane</keyword>
<feature type="transmembrane region" description="Helical" evidence="6">
    <location>
        <begin position="71"/>
        <end position="91"/>
    </location>
</feature>
<dbReference type="InterPro" id="IPR003594">
    <property type="entry name" value="HATPase_dom"/>
</dbReference>
<keyword evidence="6" id="KW-0812">Transmembrane</keyword>
<keyword evidence="3" id="KW-0808">Transferase</keyword>
<dbReference type="EMBL" id="LUKD01000008">
    <property type="protein sequence ID" value="KYG62873.1"/>
    <property type="molecule type" value="Genomic_DNA"/>
</dbReference>